<reference evidence="2" key="1">
    <citation type="journal article" date="2019" name="Int. J. Syst. Evol. Microbiol.">
        <title>The Global Catalogue of Microorganisms (GCM) 10K type strain sequencing project: providing services to taxonomists for standard genome sequencing and annotation.</title>
        <authorList>
            <consortium name="The Broad Institute Genomics Platform"/>
            <consortium name="The Broad Institute Genome Sequencing Center for Infectious Disease"/>
            <person name="Wu L."/>
            <person name="Ma J."/>
        </authorList>
    </citation>
    <scope>NUCLEOTIDE SEQUENCE [LARGE SCALE GENOMIC DNA]</scope>
    <source>
        <strain evidence="2">CGMCC 4.7426</strain>
    </source>
</reference>
<sequence>MFEKPYNYPQSYYNSYNYPYYSKPNHPTLKSNYTTDAQTPFELYSKPKQPAGWRPNYYAGNMYYPKPKNSNLTYYFQNTEGELDINKMLSTVGQAASVVQQLTPLVKQFGFFMKQPK</sequence>
<dbReference type="RefSeq" id="WP_390299021.1">
    <property type="nucleotide sequence ID" value="NZ_JBHSFU010000014.1"/>
</dbReference>
<dbReference type="InterPro" id="IPR025555">
    <property type="entry name" value="YppG"/>
</dbReference>
<dbReference type="Pfam" id="PF14179">
    <property type="entry name" value="YppG"/>
    <property type="match status" value="1"/>
</dbReference>
<keyword evidence="2" id="KW-1185">Reference proteome</keyword>
<accession>A0ABV9DLZ6</accession>
<evidence type="ECO:0000313" key="2">
    <source>
        <dbReference type="Proteomes" id="UP001595989"/>
    </source>
</evidence>
<organism evidence="1 2">
    <name type="scientific">Virgibacillus kekensis</name>
    <dbReference type="NCBI Taxonomy" id="202261"/>
    <lineage>
        <taxon>Bacteria</taxon>
        <taxon>Bacillati</taxon>
        <taxon>Bacillota</taxon>
        <taxon>Bacilli</taxon>
        <taxon>Bacillales</taxon>
        <taxon>Bacillaceae</taxon>
        <taxon>Virgibacillus</taxon>
    </lineage>
</organism>
<dbReference type="EMBL" id="JBHSFU010000014">
    <property type="protein sequence ID" value="MFC4559910.1"/>
    <property type="molecule type" value="Genomic_DNA"/>
</dbReference>
<gene>
    <name evidence="1" type="ORF">ACFO3D_17245</name>
</gene>
<name>A0ABV9DLZ6_9BACI</name>
<comment type="caution">
    <text evidence="1">The sequence shown here is derived from an EMBL/GenBank/DDBJ whole genome shotgun (WGS) entry which is preliminary data.</text>
</comment>
<proteinExistence type="predicted"/>
<evidence type="ECO:0000313" key="1">
    <source>
        <dbReference type="EMBL" id="MFC4559910.1"/>
    </source>
</evidence>
<protein>
    <submittedName>
        <fullName evidence="1">YppG family protein</fullName>
    </submittedName>
</protein>
<dbReference type="Proteomes" id="UP001595989">
    <property type="component" value="Unassembled WGS sequence"/>
</dbReference>